<keyword evidence="3" id="KW-1185">Reference proteome</keyword>
<feature type="compositionally biased region" description="Polar residues" evidence="1">
    <location>
        <begin position="195"/>
        <end position="212"/>
    </location>
</feature>
<proteinExistence type="predicted"/>
<dbReference type="RefSeq" id="WP_200349995.1">
    <property type="nucleotide sequence ID" value="NZ_BAABHZ010000010.1"/>
</dbReference>
<accession>A0A934VB52</accession>
<feature type="region of interest" description="Disordered" evidence="1">
    <location>
        <begin position="192"/>
        <end position="212"/>
    </location>
</feature>
<gene>
    <name evidence="2" type="ORF">JIN84_05445</name>
</gene>
<protein>
    <submittedName>
        <fullName evidence="2">Uncharacterized protein</fullName>
    </submittedName>
</protein>
<dbReference type="AlphaFoldDB" id="A0A934VB52"/>
<feature type="region of interest" description="Disordered" evidence="1">
    <location>
        <begin position="33"/>
        <end position="55"/>
    </location>
</feature>
<dbReference type="EMBL" id="JAENIK010000004">
    <property type="protein sequence ID" value="MBK1815049.1"/>
    <property type="molecule type" value="Genomic_DNA"/>
</dbReference>
<dbReference type="Proteomes" id="UP000600139">
    <property type="component" value="Unassembled WGS sequence"/>
</dbReference>
<evidence type="ECO:0000313" key="3">
    <source>
        <dbReference type="Proteomes" id="UP000600139"/>
    </source>
</evidence>
<comment type="caution">
    <text evidence="2">The sequence shown here is derived from an EMBL/GenBank/DDBJ whole genome shotgun (WGS) entry which is preliminary data.</text>
</comment>
<evidence type="ECO:0000313" key="2">
    <source>
        <dbReference type="EMBL" id="MBK1815049.1"/>
    </source>
</evidence>
<sequence>MKKRIPIAAATLLVVACLWGGNREFRLHKRVAAHPQDSRRGYQPDPTGLGGESSALKTKSVVRDAGKPRPTHGPERLKDFFLPAVEIDGLTLGEALHKLTGAYEEACRKAGEVPLHLTFNISPGSSKRLHLKLASRNLDSSIRLLATHAGMKVNRDKTEYRFESFATGRKDVERKFTVSPYFKSGLSECAGLTSPDDSSPNGDAALSSRQATTAESSLDDILKASGLELDPTTRLSLNHQDELVLETTNASDAEMISALVNSLKSDVPRQHKFVTHVIEMGSDLAFTPSYNPRMTASELQLLIRQMSQKRSVDVATMPAVTGKDGQSVDIKLTKLLVTPANEEAAALEPKYVGTVLQVKGGALGFGHDVAFNFTNTTGELDSSGKKTIVRKRSDVSDSGYTDDHGTRVAVQTRPDGSRVMILLTTTMIDATGRPVHPEN</sequence>
<dbReference type="PROSITE" id="PS51257">
    <property type="entry name" value="PROKAR_LIPOPROTEIN"/>
    <property type="match status" value="1"/>
</dbReference>
<name>A0A934VB52_9BACT</name>
<organism evidence="2 3">
    <name type="scientific">Luteolibacter yonseiensis</name>
    <dbReference type="NCBI Taxonomy" id="1144680"/>
    <lineage>
        <taxon>Bacteria</taxon>
        <taxon>Pseudomonadati</taxon>
        <taxon>Verrucomicrobiota</taxon>
        <taxon>Verrucomicrobiia</taxon>
        <taxon>Verrucomicrobiales</taxon>
        <taxon>Verrucomicrobiaceae</taxon>
        <taxon>Luteolibacter</taxon>
    </lineage>
</organism>
<evidence type="ECO:0000256" key="1">
    <source>
        <dbReference type="SAM" id="MobiDB-lite"/>
    </source>
</evidence>
<reference evidence="2" key="1">
    <citation type="submission" date="2021-01" db="EMBL/GenBank/DDBJ databases">
        <title>Modified the classification status of verrucomicrobia.</title>
        <authorList>
            <person name="Feng X."/>
        </authorList>
    </citation>
    <scope>NUCLEOTIDE SEQUENCE</scope>
    <source>
        <strain evidence="2">JCM 18052</strain>
    </source>
</reference>